<evidence type="ECO:0000313" key="2">
    <source>
        <dbReference type="Proteomes" id="UP001634393"/>
    </source>
</evidence>
<dbReference type="Proteomes" id="UP001634393">
    <property type="component" value="Unassembled WGS sequence"/>
</dbReference>
<gene>
    <name evidence="1" type="ORF">ACJIZ3_000517</name>
</gene>
<proteinExistence type="predicted"/>
<name>A0ABD3R1H4_9LAMI</name>
<dbReference type="EMBL" id="JBJXBP010000688">
    <property type="protein sequence ID" value="KAL3806800.1"/>
    <property type="molecule type" value="Genomic_DNA"/>
</dbReference>
<reference evidence="1 2" key="1">
    <citation type="submission" date="2024-12" db="EMBL/GenBank/DDBJ databases">
        <title>The unique morphological basis and parallel evolutionary history of personate flowers in Penstemon.</title>
        <authorList>
            <person name="Depatie T.H."/>
            <person name="Wessinger C.A."/>
        </authorList>
    </citation>
    <scope>NUCLEOTIDE SEQUENCE [LARGE SCALE GENOMIC DNA]</scope>
    <source>
        <strain evidence="1">WTNN_2</strain>
        <tissue evidence="1">Leaf</tissue>
    </source>
</reference>
<accession>A0ABD3R1H4</accession>
<comment type="caution">
    <text evidence="1">The sequence shown here is derived from an EMBL/GenBank/DDBJ whole genome shotgun (WGS) entry which is preliminary data.</text>
</comment>
<sequence length="214" mass="25117">MRQLNHLLFNKRKYILKPNQHLLLQRIYLEFCKWLCRAAGTCDPLYVLCRNSLVSMLEFTDSLEKKAFIGFKDKFPFVKELAVKLSHDLMLSTESTPLLSDIRDFSMFLVLVSKDIEGYVLNCGPIVFYFRGEIYGLPVCVIRRRLSICMKFLLVFYHGCEKMFWETMKRRTVVQYGSIRGVQVWTTFSDIYMMSKGNIGLMPIYPCDIMHIKG</sequence>
<dbReference type="AlphaFoldDB" id="A0ABD3R1H4"/>
<organism evidence="1 2">
    <name type="scientific">Penstemon smallii</name>
    <dbReference type="NCBI Taxonomy" id="265156"/>
    <lineage>
        <taxon>Eukaryota</taxon>
        <taxon>Viridiplantae</taxon>
        <taxon>Streptophyta</taxon>
        <taxon>Embryophyta</taxon>
        <taxon>Tracheophyta</taxon>
        <taxon>Spermatophyta</taxon>
        <taxon>Magnoliopsida</taxon>
        <taxon>eudicotyledons</taxon>
        <taxon>Gunneridae</taxon>
        <taxon>Pentapetalae</taxon>
        <taxon>asterids</taxon>
        <taxon>lamiids</taxon>
        <taxon>Lamiales</taxon>
        <taxon>Plantaginaceae</taxon>
        <taxon>Cheloneae</taxon>
        <taxon>Penstemon</taxon>
    </lineage>
</organism>
<keyword evidence="2" id="KW-1185">Reference proteome</keyword>
<evidence type="ECO:0000313" key="1">
    <source>
        <dbReference type="EMBL" id="KAL3806800.1"/>
    </source>
</evidence>
<protein>
    <submittedName>
        <fullName evidence="1">Uncharacterized protein</fullName>
    </submittedName>
</protein>